<evidence type="ECO:0000313" key="1">
    <source>
        <dbReference type="EMBL" id="CAB3773856.1"/>
    </source>
</evidence>
<reference evidence="1 2" key="1">
    <citation type="submission" date="2020-04" db="EMBL/GenBank/DDBJ databases">
        <authorList>
            <person name="De Canck E."/>
        </authorList>
    </citation>
    <scope>NUCLEOTIDE SEQUENCE [LARGE SCALE GENOMIC DNA]</scope>
    <source>
        <strain evidence="1 2">LMG 29542</strain>
    </source>
</reference>
<sequence>MKSHAHFELIRMQAAATANAEDARIWRWYADLMEDRRLVCLRCGLAWTVTVDGRLLARDPSFDLAVRTAYLHSHVPASLNPAMAT</sequence>
<keyword evidence="2" id="KW-1185">Reference proteome</keyword>
<accession>A0A6J5F9J2</accession>
<gene>
    <name evidence="1" type="ORF">LMG29542_07472</name>
</gene>
<dbReference type="Proteomes" id="UP000494363">
    <property type="component" value="Unassembled WGS sequence"/>
</dbReference>
<protein>
    <submittedName>
        <fullName evidence="1">Uncharacterized protein</fullName>
    </submittedName>
</protein>
<evidence type="ECO:0000313" key="2">
    <source>
        <dbReference type="Proteomes" id="UP000494363"/>
    </source>
</evidence>
<proteinExistence type="predicted"/>
<name>A0A6J5F9J2_9BURK</name>
<dbReference type="EMBL" id="CADIKH010000088">
    <property type="protein sequence ID" value="CAB3773856.1"/>
    <property type="molecule type" value="Genomic_DNA"/>
</dbReference>
<dbReference type="AlphaFoldDB" id="A0A6J5F9J2"/>
<organism evidence="1 2">
    <name type="scientific">Paraburkholderia humisilvae</name>
    <dbReference type="NCBI Taxonomy" id="627669"/>
    <lineage>
        <taxon>Bacteria</taxon>
        <taxon>Pseudomonadati</taxon>
        <taxon>Pseudomonadota</taxon>
        <taxon>Betaproteobacteria</taxon>
        <taxon>Burkholderiales</taxon>
        <taxon>Burkholderiaceae</taxon>
        <taxon>Paraburkholderia</taxon>
    </lineage>
</organism>